<dbReference type="Proteomes" id="UP000805193">
    <property type="component" value="Unassembled WGS sequence"/>
</dbReference>
<gene>
    <name evidence="1" type="ORF">HPB47_015339</name>
</gene>
<proteinExistence type="predicted"/>
<evidence type="ECO:0000313" key="1">
    <source>
        <dbReference type="EMBL" id="KAG0443053.1"/>
    </source>
</evidence>
<keyword evidence="2" id="KW-1185">Reference proteome</keyword>
<dbReference type="EMBL" id="JABSTQ010003902">
    <property type="protein sequence ID" value="KAG0443053.1"/>
    <property type="molecule type" value="Genomic_DNA"/>
</dbReference>
<name>A0AC60QW99_IXOPE</name>
<evidence type="ECO:0000313" key="2">
    <source>
        <dbReference type="Proteomes" id="UP000805193"/>
    </source>
</evidence>
<comment type="caution">
    <text evidence="1">The sequence shown here is derived from an EMBL/GenBank/DDBJ whole genome shotgun (WGS) entry which is preliminary data.</text>
</comment>
<accession>A0AC60QW99</accession>
<organism evidence="1 2">
    <name type="scientific">Ixodes persulcatus</name>
    <name type="common">Taiga tick</name>
    <dbReference type="NCBI Taxonomy" id="34615"/>
    <lineage>
        <taxon>Eukaryota</taxon>
        <taxon>Metazoa</taxon>
        <taxon>Ecdysozoa</taxon>
        <taxon>Arthropoda</taxon>
        <taxon>Chelicerata</taxon>
        <taxon>Arachnida</taxon>
        <taxon>Acari</taxon>
        <taxon>Parasitiformes</taxon>
        <taxon>Ixodida</taxon>
        <taxon>Ixodoidea</taxon>
        <taxon>Ixodidae</taxon>
        <taxon>Ixodinae</taxon>
        <taxon>Ixodes</taxon>
    </lineage>
</organism>
<reference evidence="1 2" key="1">
    <citation type="journal article" date="2020" name="Cell">
        <title>Large-Scale Comparative Analyses of Tick Genomes Elucidate Their Genetic Diversity and Vector Capacities.</title>
        <authorList>
            <consortium name="Tick Genome and Microbiome Consortium (TIGMIC)"/>
            <person name="Jia N."/>
            <person name="Wang J."/>
            <person name="Shi W."/>
            <person name="Du L."/>
            <person name="Sun Y."/>
            <person name="Zhan W."/>
            <person name="Jiang J.F."/>
            <person name="Wang Q."/>
            <person name="Zhang B."/>
            <person name="Ji P."/>
            <person name="Bell-Sakyi L."/>
            <person name="Cui X.M."/>
            <person name="Yuan T.T."/>
            <person name="Jiang B.G."/>
            <person name="Yang W.F."/>
            <person name="Lam T.T."/>
            <person name="Chang Q.C."/>
            <person name="Ding S.J."/>
            <person name="Wang X.J."/>
            <person name="Zhu J.G."/>
            <person name="Ruan X.D."/>
            <person name="Zhao L."/>
            <person name="Wei J.T."/>
            <person name="Ye R.Z."/>
            <person name="Que T.C."/>
            <person name="Du C.H."/>
            <person name="Zhou Y.H."/>
            <person name="Cheng J.X."/>
            <person name="Dai P.F."/>
            <person name="Guo W.B."/>
            <person name="Han X.H."/>
            <person name="Huang E.J."/>
            <person name="Li L.F."/>
            <person name="Wei W."/>
            <person name="Gao Y.C."/>
            <person name="Liu J.Z."/>
            <person name="Shao H.Z."/>
            <person name="Wang X."/>
            <person name="Wang C.C."/>
            <person name="Yang T.C."/>
            <person name="Huo Q.B."/>
            <person name="Li W."/>
            <person name="Chen H.Y."/>
            <person name="Chen S.E."/>
            <person name="Zhou L.G."/>
            <person name="Ni X.B."/>
            <person name="Tian J.H."/>
            <person name="Sheng Y."/>
            <person name="Liu T."/>
            <person name="Pan Y.S."/>
            <person name="Xia L.Y."/>
            <person name="Li J."/>
            <person name="Zhao F."/>
            <person name="Cao W.C."/>
        </authorList>
    </citation>
    <scope>NUCLEOTIDE SEQUENCE [LARGE SCALE GENOMIC DNA]</scope>
    <source>
        <strain evidence="1">Iper-2018</strain>
    </source>
</reference>
<protein>
    <submittedName>
        <fullName evidence="1">Uncharacterized protein</fullName>
    </submittedName>
</protein>
<sequence>MIQNVNGIWHIVPYANRFEGDLSRFSVTPDIIKAVCGSCKRYRERIAAEEELVAARQRPRDAAEAGSSDDGRNALQKEIEIALKMLMNAELFISHGANYKDFLW</sequence>